<evidence type="ECO:0000313" key="3">
    <source>
        <dbReference type="Proteomes" id="UP000214365"/>
    </source>
</evidence>
<reference evidence="2 3" key="1">
    <citation type="submission" date="2015-06" db="EMBL/GenBank/DDBJ databases">
        <title>Talaromyces atroroseus IBT 11181 draft genome.</title>
        <authorList>
            <person name="Rasmussen K.B."/>
            <person name="Rasmussen S."/>
            <person name="Petersen B."/>
            <person name="Sicheritz-Ponten T."/>
            <person name="Mortensen U.H."/>
            <person name="Thrane U."/>
        </authorList>
    </citation>
    <scope>NUCLEOTIDE SEQUENCE [LARGE SCALE GENOMIC DNA]</scope>
    <source>
        <strain evidence="2 3">IBT 11181</strain>
    </source>
</reference>
<feature type="compositionally biased region" description="Polar residues" evidence="1">
    <location>
        <begin position="68"/>
        <end position="80"/>
    </location>
</feature>
<evidence type="ECO:0000256" key="1">
    <source>
        <dbReference type="SAM" id="MobiDB-lite"/>
    </source>
</evidence>
<dbReference type="RefSeq" id="XP_020116809.1">
    <property type="nucleotide sequence ID" value="XM_020262902.1"/>
</dbReference>
<evidence type="ECO:0000313" key="2">
    <source>
        <dbReference type="EMBL" id="OKL56688.1"/>
    </source>
</evidence>
<feature type="compositionally biased region" description="Basic and acidic residues" evidence="1">
    <location>
        <begin position="364"/>
        <end position="375"/>
    </location>
</feature>
<feature type="region of interest" description="Disordered" evidence="1">
    <location>
        <begin position="359"/>
        <end position="387"/>
    </location>
</feature>
<comment type="caution">
    <text evidence="2">The sequence shown here is derived from an EMBL/GenBank/DDBJ whole genome shotgun (WGS) entry which is preliminary data.</text>
</comment>
<dbReference type="PANTHER" id="PTHR34776:SF1">
    <property type="entry name" value="F17F16.3 PROTEIN"/>
    <property type="match status" value="1"/>
</dbReference>
<dbReference type="OrthoDB" id="1028014at2759"/>
<sequence>MPARTSTRQAAVKANQAFGQGAGTKRKGPESGHLPPKKGKKDLKPDEGNNYEKPSVTEETQEIKSSEDPSQAQTTVNKQPTEAPPKRAEEPEQKDAVVEEKKPENVANGMENNPTGDEKEEPDPKQSKAAIKISPEREAVLPSSILEKGIIYFFFRPRVNVDEPHSIDDVARSFFVLRPTPKGAEIKGGPIGDDDHCRLMMLPKKRYPSSGKERDMGFVEKAKVTLKTLRETLMTTKSYETKTRGERTTPEAQPYAEGVYALIKEGSSSHLAYILTIPRELGDIQSDFGLYDRGSFVIQSKSPKYPGPATARLPQEPEYPESVLEKFQHYRWIPTEPELLDYPNAQFLMIGSAQSQLGRAGGAHVDDKGTKKDPAEELGQLEEENEERVETLAGDHSIFDDLGVDVKRHESLPSAWE</sequence>
<dbReference type="AlphaFoldDB" id="A0A225AHX4"/>
<dbReference type="Proteomes" id="UP000214365">
    <property type="component" value="Unassembled WGS sequence"/>
</dbReference>
<protein>
    <recommendedName>
        <fullName evidence="4">BTB domain transcription factor</fullName>
    </recommendedName>
</protein>
<dbReference type="STRING" id="1441469.A0A225AHX4"/>
<keyword evidence="3" id="KW-1185">Reference proteome</keyword>
<dbReference type="GeneID" id="31007747"/>
<feature type="region of interest" description="Disordered" evidence="1">
    <location>
        <begin position="1"/>
        <end position="127"/>
    </location>
</feature>
<organism evidence="2 3">
    <name type="scientific">Talaromyces atroroseus</name>
    <dbReference type="NCBI Taxonomy" id="1441469"/>
    <lineage>
        <taxon>Eukaryota</taxon>
        <taxon>Fungi</taxon>
        <taxon>Dikarya</taxon>
        <taxon>Ascomycota</taxon>
        <taxon>Pezizomycotina</taxon>
        <taxon>Eurotiomycetes</taxon>
        <taxon>Eurotiomycetidae</taxon>
        <taxon>Eurotiales</taxon>
        <taxon>Trichocomaceae</taxon>
        <taxon>Talaromyces</taxon>
        <taxon>Talaromyces sect. Trachyspermi</taxon>
    </lineage>
</organism>
<proteinExistence type="predicted"/>
<name>A0A225AHX4_TALAT</name>
<feature type="compositionally biased region" description="Basic and acidic residues" evidence="1">
    <location>
        <begin position="84"/>
        <end position="104"/>
    </location>
</feature>
<evidence type="ECO:0008006" key="4">
    <source>
        <dbReference type="Google" id="ProtNLM"/>
    </source>
</evidence>
<accession>A0A225AHX4</accession>
<dbReference type="PANTHER" id="PTHR34776">
    <property type="entry name" value="F17F16.3 PROTEIN"/>
    <property type="match status" value="1"/>
</dbReference>
<gene>
    <name evidence="2" type="ORF">UA08_07991</name>
</gene>
<dbReference type="EMBL" id="LFMY01000013">
    <property type="protein sequence ID" value="OKL56688.1"/>
    <property type="molecule type" value="Genomic_DNA"/>
</dbReference>